<evidence type="ECO:0000313" key="5">
    <source>
        <dbReference type="Proteomes" id="UP000230423"/>
    </source>
</evidence>
<feature type="compositionally biased region" description="Polar residues" evidence="1">
    <location>
        <begin position="258"/>
        <end position="269"/>
    </location>
</feature>
<feature type="transmembrane region" description="Helical" evidence="2">
    <location>
        <begin position="91"/>
        <end position="110"/>
    </location>
</feature>
<sequence>MAKRARYRVPLPLNCYIPQKDVNRFQSIDEQKEEPQTMDRPRRNIHTGFSSVLRLSRTPFPSITSYIAISFFISFIAIANIVSVFKSQPEVSINTYFAILALIAKVVIKLTFKELTRQEEVIIRHGFLSFLMFRFGFLRLPSFSIEFSTGTSPLSPFLRRQAQHDDSQLTGMAHQVHEMFPQMPIEAIMEDLRISGSSQATIENILEGRIGFVAGIMGSDDGMRPWRMNGEPGENEDLLFDDDDDSSGDDVVSSSDSALTVSPPQPSTSAVSMVNQQVDMDITPYQVAKREMIAKHRRMYIESEKGRDLREKEIKVKAFILIGVQQDIDVRRIKSRTGSGIECLVDAEILPFFKYKCSLLSDEADHIQKNLK</sequence>
<feature type="non-terminal residue" evidence="4">
    <location>
        <position position="372"/>
    </location>
</feature>
<accession>A0A2G9U1C9</accession>
<feature type="domain" description="CUE" evidence="3">
    <location>
        <begin position="168"/>
        <end position="210"/>
    </location>
</feature>
<keyword evidence="2" id="KW-1133">Transmembrane helix</keyword>
<dbReference type="InterPro" id="IPR003892">
    <property type="entry name" value="CUE"/>
</dbReference>
<feature type="region of interest" description="Disordered" evidence="1">
    <location>
        <begin position="225"/>
        <end position="269"/>
    </location>
</feature>
<dbReference type="PROSITE" id="PS51140">
    <property type="entry name" value="CUE"/>
    <property type="match status" value="1"/>
</dbReference>
<gene>
    <name evidence="4" type="ORF">TELCIR_14314</name>
</gene>
<keyword evidence="2" id="KW-0472">Membrane</keyword>
<dbReference type="Proteomes" id="UP000230423">
    <property type="component" value="Unassembled WGS sequence"/>
</dbReference>
<dbReference type="SMART" id="SM00546">
    <property type="entry name" value="CUE"/>
    <property type="match status" value="1"/>
</dbReference>
<dbReference type="CDD" id="cd14421">
    <property type="entry name" value="CUE_AMFR"/>
    <property type="match status" value="1"/>
</dbReference>
<dbReference type="GO" id="GO:0043130">
    <property type="term" value="F:ubiquitin binding"/>
    <property type="evidence" value="ECO:0007669"/>
    <property type="project" value="InterPro"/>
</dbReference>
<evidence type="ECO:0000259" key="3">
    <source>
        <dbReference type="PROSITE" id="PS51140"/>
    </source>
</evidence>
<evidence type="ECO:0000256" key="1">
    <source>
        <dbReference type="SAM" id="MobiDB-lite"/>
    </source>
</evidence>
<evidence type="ECO:0000256" key="2">
    <source>
        <dbReference type="SAM" id="Phobius"/>
    </source>
</evidence>
<dbReference type="AlphaFoldDB" id="A0A2G9U1C9"/>
<name>A0A2G9U1C9_TELCI</name>
<dbReference type="EMBL" id="KZ350258">
    <property type="protein sequence ID" value="PIO64069.1"/>
    <property type="molecule type" value="Genomic_DNA"/>
</dbReference>
<organism evidence="4 5">
    <name type="scientific">Teladorsagia circumcincta</name>
    <name type="common">Brown stomach worm</name>
    <name type="synonym">Ostertagia circumcincta</name>
    <dbReference type="NCBI Taxonomy" id="45464"/>
    <lineage>
        <taxon>Eukaryota</taxon>
        <taxon>Metazoa</taxon>
        <taxon>Ecdysozoa</taxon>
        <taxon>Nematoda</taxon>
        <taxon>Chromadorea</taxon>
        <taxon>Rhabditida</taxon>
        <taxon>Rhabditina</taxon>
        <taxon>Rhabditomorpha</taxon>
        <taxon>Strongyloidea</taxon>
        <taxon>Trichostrongylidae</taxon>
        <taxon>Teladorsagia</taxon>
    </lineage>
</organism>
<feature type="transmembrane region" description="Helical" evidence="2">
    <location>
        <begin position="122"/>
        <end position="140"/>
    </location>
</feature>
<dbReference type="OrthoDB" id="3824970at2759"/>
<dbReference type="Gene3D" id="1.10.8.10">
    <property type="entry name" value="DNA helicase RuvA subunit, C-terminal domain"/>
    <property type="match status" value="1"/>
</dbReference>
<protein>
    <submittedName>
        <fullName evidence="4">CUE domain protein</fullName>
    </submittedName>
</protein>
<feature type="compositionally biased region" description="Acidic residues" evidence="1">
    <location>
        <begin position="233"/>
        <end position="248"/>
    </location>
</feature>
<keyword evidence="5" id="KW-1185">Reference proteome</keyword>
<keyword evidence="2" id="KW-0812">Transmembrane</keyword>
<reference evidence="4 5" key="1">
    <citation type="submission" date="2015-09" db="EMBL/GenBank/DDBJ databases">
        <title>Draft genome of the parasitic nematode Teladorsagia circumcincta isolate WARC Sus (inbred).</title>
        <authorList>
            <person name="Mitreva M."/>
        </authorList>
    </citation>
    <scope>NUCLEOTIDE SEQUENCE [LARGE SCALE GENOMIC DNA]</scope>
    <source>
        <strain evidence="4 5">S</strain>
    </source>
</reference>
<feature type="transmembrane region" description="Helical" evidence="2">
    <location>
        <begin position="63"/>
        <end position="85"/>
    </location>
</feature>
<evidence type="ECO:0000313" key="4">
    <source>
        <dbReference type="EMBL" id="PIO64069.1"/>
    </source>
</evidence>
<dbReference type="Pfam" id="PF02845">
    <property type="entry name" value="CUE"/>
    <property type="match status" value="1"/>
</dbReference>
<proteinExistence type="predicted"/>